<dbReference type="Proteomes" id="UP000285961">
    <property type="component" value="Unassembled WGS sequence"/>
</dbReference>
<feature type="region of interest" description="Disordered" evidence="1">
    <location>
        <begin position="1"/>
        <end position="24"/>
    </location>
</feature>
<name>A0A419F620_9BACT</name>
<dbReference type="AlphaFoldDB" id="A0A419F620"/>
<evidence type="ECO:0000313" key="3">
    <source>
        <dbReference type="Proteomes" id="UP000285961"/>
    </source>
</evidence>
<gene>
    <name evidence="2" type="ORF">C4532_03950</name>
</gene>
<evidence type="ECO:0000256" key="1">
    <source>
        <dbReference type="SAM" id="MobiDB-lite"/>
    </source>
</evidence>
<sequence length="91" mass="9887">MQHSALATWEDGAKAKKKAKKGKRRLGEFGCETDVSRHQPLIGFRRFQQPTAELLHIGERLRAPTSSRGEAKKTASSGFAGLNSPLGDGII</sequence>
<comment type="caution">
    <text evidence="2">The sequence shown here is derived from an EMBL/GenBank/DDBJ whole genome shotgun (WGS) entry which is preliminary data.</text>
</comment>
<organism evidence="2 3">
    <name type="scientific">Candidatus Abyssobacteria bacterium SURF_17</name>
    <dbReference type="NCBI Taxonomy" id="2093361"/>
    <lineage>
        <taxon>Bacteria</taxon>
        <taxon>Pseudomonadati</taxon>
        <taxon>Candidatus Hydrogenedentota</taxon>
        <taxon>Candidatus Abyssobacteria</taxon>
    </lineage>
</organism>
<reference evidence="2 3" key="1">
    <citation type="journal article" date="2017" name="ISME J.">
        <title>Energy and carbon metabolisms in a deep terrestrial subsurface fluid microbial community.</title>
        <authorList>
            <person name="Momper L."/>
            <person name="Jungbluth S.P."/>
            <person name="Lee M.D."/>
            <person name="Amend J.P."/>
        </authorList>
    </citation>
    <scope>NUCLEOTIDE SEQUENCE [LARGE SCALE GENOMIC DNA]</scope>
    <source>
        <strain evidence="2">SURF_17</strain>
    </source>
</reference>
<proteinExistence type="predicted"/>
<feature type="compositionally biased region" description="Basic residues" evidence="1">
    <location>
        <begin position="15"/>
        <end position="24"/>
    </location>
</feature>
<feature type="region of interest" description="Disordered" evidence="1">
    <location>
        <begin position="59"/>
        <end position="91"/>
    </location>
</feature>
<evidence type="ECO:0000313" key="2">
    <source>
        <dbReference type="EMBL" id="RJP73826.1"/>
    </source>
</evidence>
<accession>A0A419F620</accession>
<protein>
    <submittedName>
        <fullName evidence="2">Uncharacterized protein</fullName>
    </submittedName>
</protein>
<dbReference type="EMBL" id="QZKI01000023">
    <property type="protein sequence ID" value="RJP73826.1"/>
    <property type="molecule type" value="Genomic_DNA"/>
</dbReference>